<sequence>MSLYFDAASILTQPSASIGGSFKSRLYQSQLKSPPAQIYALIIEASKWDVVLKEVVENAGILPLEPKLTPLLSVLLAHDFLLSKKGIAAPAAHPLRLAIERHKNRLKAEFVKARIRRQCASIDQLKASIAQMKRSQGGESSSIAPYVRWVRINNVRTTLDDELRTTFASYKPVSSLRDVASAEGGVYYIDKNVPDLLALPHSVELTSSQAYKGGKIILQDKASCFPAYLLLGDQLDGAWKGDLVDACAAPGNKTTHLASLLCSKAVSNAKIYSMDASQHRSKTLQKMVGVAGADKITKVLPGQDFLALDPLEDRFKSVTALLLDPSCSGSGIVGRDDVPRLTLPTAASGAPASRPGEARGRHKKRKRGPEQQQQQQQLVSTPPDDDALPAEEVKSDIDAERLSKLANLQLRIVEHAFSFPFATRVAYSTCSIHSQENESVVFRALGSEVAKRRGWRILPRDQQCQGMREWKYRGVSAEEDSKGQSDYDGSWSLSEEEREACIRCWPNDEECMGGFFVAGFVREPGVGDDDVNQQNSGQLEEEEDEWEGFSSD</sequence>
<dbReference type="OrthoDB" id="435282at2759"/>
<dbReference type="STRING" id="1447883.A0A2B7YJS6"/>
<evidence type="ECO:0000256" key="6">
    <source>
        <dbReference type="SAM" id="MobiDB-lite"/>
    </source>
</evidence>
<evidence type="ECO:0000256" key="4">
    <source>
        <dbReference type="ARBA" id="ARBA00022884"/>
    </source>
</evidence>
<feature type="binding site" evidence="5">
    <location>
        <position position="275"/>
    </location>
    <ligand>
        <name>S-adenosyl-L-methionine</name>
        <dbReference type="ChEBI" id="CHEBI:59789"/>
    </ligand>
</feature>
<evidence type="ECO:0000256" key="2">
    <source>
        <dbReference type="ARBA" id="ARBA00022679"/>
    </source>
</evidence>
<feature type="binding site" evidence="5">
    <location>
        <begin position="247"/>
        <end position="253"/>
    </location>
    <ligand>
        <name>S-adenosyl-L-methionine</name>
        <dbReference type="ChEBI" id="CHEBI:59789"/>
    </ligand>
</feature>
<feature type="compositionally biased region" description="Acidic residues" evidence="6">
    <location>
        <begin position="539"/>
        <end position="552"/>
    </location>
</feature>
<dbReference type="InterPro" id="IPR001678">
    <property type="entry name" value="MeTrfase_RsmB-F_NOP2_dom"/>
</dbReference>
<dbReference type="Proteomes" id="UP000224634">
    <property type="component" value="Unassembled WGS sequence"/>
</dbReference>
<feature type="binding site" evidence="5">
    <location>
        <position position="324"/>
    </location>
    <ligand>
        <name>S-adenosyl-L-methionine</name>
        <dbReference type="ChEBI" id="CHEBI:59789"/>
    </ligand>
</feature>
<feature type="domain" description="SAM-dependent MTase RsmB/NOP-type" evidence="7">
    <location>
        <begin position="138"/>
        <end position="523"/>
    </location>
</feature>
<dbReference type="GO" id="GO:0070475">
    <property type="term" value="P:rRNA base methylation"/>
    <property type="evidence" value="ECO:0007669"/>
    <property type="project" value="TreeGrafter"/>
</dbReference>
<dbReference type="PRINTS" id="PR02008">
    <property type="entry name" value="RCMTFAMILY"/>
</dbReference>
<dbReference type="Gene3D" id="3.30.70.1170">
    <property type="entry name" value="Sun protein, domain 3"/>
    <property type="match status" value="1"/>
</dbReference>
<feature type="region of interest" description="Disordered" evidence="6">
    <location>
        <begin position="341"/>
        <end position="389"/>
    </location>
</feature>
<dbReference type="Pfam" id="PF01189">
    <property type="entry name" value="Methyltr_RsmB-F"/>
    <property type="match status" value="1"/>
</dbReference>
<evidence type="ECO:0000256" key="1">
    <source>
        <dbReference type="ARBA" id="ARBA00022603"/>
    </source>
</evidence>
<dbReference type="EMBL" id="PDNA01000035">
    <property type="protein sequence ID" value="PGH21430.1"/>
    <property type="molecule type" value="Genomic_DNA"/>
</dbReference>
<dbReference type="PANTHER" id="PTHR22807">
    <property type="entry name" value="NOP2 YEAST -RELATED NOL1/NOP2/FMU SUN DOMAIN-CONTAINING"/>
    <property type="match status" value="1"/>
</dbReference>
<evidence type="ECO:0000313" key="9">
    <source>
        <dbReference type="Proteomes" id="UP000224634"/>
    </source>
</evidence>
<gene>
    <name evidence="8" type="ORF">AJ80_03221</name>
</gene>
<dbReference type="InterPro" id="IPR029063">
    <property type="entry name" value="SAM-dependent_MTases_sf"/>
</dbReference>
<dbReference type="SUPFAM" id="SSF53335">
    <property type="entry name" value="S-adenosyl-L-methionine-dependent methyltransferases"/>
    <property type="match status" value="1"/>
</dbReference>
<evidence type="ECO:0000256" key="3">
    <source>
        <dbReference type="ARBA" id="ARBA00022691"/>
    </source>
</evidence>
<accession>A0A2B7YJS6</accession>
<organism evidence="8 9">
    <name type="scientific">Polytolypa hystricis (strain UAMH7299)</name>
    <dbReference type="NCBI Taxonomy" id="1447883"/>
    <lineage>
        <taxon>Eukaryota</taxon>
        <taxon>Fungi</taxon>
        <taxon>Dikarya</taxon>
        <taxon>Ascomycota</taxon>
        <taxon>Pezizomycotina</taxon>
        <taxon>Eurotiomycetes</taxon>
        <taxon>Eurotiomycetidae</taxon>
        <taxon>Onygenales</taxon>
        <taxon>Onygenales incertae sedis</taxon>
        <taxon>Polytolypa</taxon>
    </lineage>
</organism>
<name>A0A2B7YJS6_POLH7</name>
<dbReference type="InterPro" id="IPR023267">
    <property type="entry name" value="RCMT"/>
</dbReference>
<keyword evidence="1 5" id="KW-0489">Methyltransferase</keyword>
<dbReference type="Pfam" id="PF21148">
    <property type="entry name" value="NSUN5_fdxn-like"/>
    <property type="match status" value="1"/>
</dbReference>
<dbReference type="PANTHER" id="PTHR22807:SF4">
    <property type="entry name" value="28S RRNA (CYTOSINE-C(5))-METHYLTRANSFERASE"/>
    <property type="match status" value="1"/>
</dbReference>
<feature type="region of interest" description="Disordered" evidence="6">
    <location>
        <begin position="526"/>
        <end position="552"/>
    </location>
</feature>
<reference evidence="8 9" key="1">
    <citation type="submission" date="2017-10" db="EMBL/GenBank/DDBJ databases">
        <title>Comparative genomics in systemic dimorphic fungi from Ajellomycetaceae.</title>
        <authorList>
            <person name="Munoz J.F."/>
            <person name="Mcewen J.G."/>
            <person name="Clay O.K."/>
            <person name="Cuomo C.A."/>
        </authorList>
    </citation>
    <scope>NUCLEOTIDE SEQUENCE [LARGE SCALE GENOMIC DNA]</scope>
    <source>
        <strain evidence="8 9">UAMH7299</strain>
    </source>
</reference>
<comment type="similarity">
    <text evidence="5">Belongs to the class I-like SAM-binding methyltransferase superfamily. RsmB/NOP family.</text>
</comment>
<evidence type="ECO:0000313" key="8">
    <source>
        <dbReference type="EMBL" id="PGH21430.1"/>
    </source>
</evidence>
<dbReference type="FunFam" id="3.30.70.1170:FF:000006">
    <property type="entry name" value="NOL1/NOP2/Sun domain family protein"/>
    <property type="match status" value="1"/>
</dbReference>
<dbReference type="InterPro" id="IPR049561">
    <property type="entry name" value="NSUN5_7_fdxn-like"/>
</dbReference>
<comment type="caution">
    <text evidence="8">The sequence shown here is derived from an EMBL/GenBank/DDBJ whole genome shotgun (WGS) entry which is preliminary data.</text>
</comment>
<keyword evidence="2 5" id="KW-0808">Transferase</keyword>
<proteinExistence type="inferred from homology"/>
<dbReference type="Pfam" id="PF21153">
    <property type="entry name" value="NSUN5_N"/>
    <property type="match status" value="1"/>
</dbReference>
<dbReference type="InterPro" id="IPR049560">
    <property type="entry name" value="MeTrfase_RsmB-F_NOP2_cat"/>
</dbReference>
<dbReference type="GO" id="GO:0003723">
    <property type="term" value="F:RNA binding"/>
    <property type="evidence" value="ECO:0007669"/>
    <property type="project" value="UniProtKB-UniRule"/>
</dbReference>
<feature type="binding site" evidence="5">
    <location>
        <position position="304"/>
    </location>
    <ligand>
        <name>S-adenosyl-L-methionine</name>
        <dbReference type="ChEBI" id="CHEBI:59789"/>
    </ligand>
</feature>
<dbReference type="PROSITE" id="PS51686">
    <property type="entry name" value="SAM_MT_RSMB_NOP"/>
    <property type="match status" value="1"/>
</dbReference>
<dbReference type="InterPro" id="IPR048889">
    <property type="entry name" value="NSUN5_RCM1_N"/>
</dbReference>
<evidence type="ECO:0000259" key="7">
    <source>
        <dbReference type="PROSITE" id="PS51686"/>
    </source>
</evidence>
<feature type="active site" description="Nucleophile" evidence="5">
    <location>
        <position position="430"/>
    </location>
</feature>
<dbReference type="GO" id="GO:0005730">
    <property type="term" value="C:nucleolus"/>
    <property type="evidence" value="ECO:0007669"/>
    <property type="project" value="TreeGrafter"/>
</dbReference>
<evidence type="ECO:0000256" key="5">
    <source>
        <dbReference type="PROSITE-ProRule" id="PRU01023"/>
    </source>
</evidence>
<dbReference type="AlphaFoldDB" id="A0A2B7YJS6"/>
<dbReference type="Gene3D" id="3.40.50.150">
    <property type="entry name" value="Vaccinia Virus protein VP39"/>
    <property type="match status" value="1"/>
</dbReference>
<keyword evidence="3 5" id="KW-0949">S-adenosyl-L-methionine</keyword>
<keyword evidence="9" id="KW-1185">Reference proteome</keyword>
<dbReference type="GO" id="GO:0008173">
    <property type="term" value="F:RNA methyltransferase activity"/>
    <property type="evidence" value="ECO:0007669"/>
    <property type="project" value="InterPro"/>
</dbReference>
<keyword evidence="4 5" id="KW-0694">RNA-binding</keyword>
<protein>
    <recommendedName>
        <fullName evidence="7">SAM-dependent MTase RsmB/NOP-type domain-containing protein</fullName>
    </recommendedName>
</protein>